<evidence type="ECO:0000313" key="4">
    <source>
        <dbReference type="EMBL" id="OIJ10235.1"/>
    </source>
</evidence>
<dbReference type="InterPro" id="IPR011324">
    <property type="entry name" value="Cytotoxic_necrot_fac-like_cat"/>
</dbReference>
<evidence type="ECO:0000313" key="5">
    <source>
        <dbReference type="Proteomes" id="UP000180098"/>
    </source>
</evidence>
<dbReference type="GO" id="GO:0050568">
    <property type="term" value="F:protein-glutamine glutaminase activity"/>
    <property type="evidence" value="ECO:0007669"/>
    <property type="project" value="UniProtKB-UniRule"/>
</dbReference>
<dbReference type="SUPFAM" id="SSF64438">
    <property type="entry name" value="CNF1/YfiH-like putative cysteine hydrolases"/>
    <property type="match status" value="1"/>
</dbReference>
<dbReference type="PANTHER" id="PTHR35147:SF2">
    <property type="entry name" value="CHEMORECEPTOR GLUTAMINE DEAMIDASE CHED-RELATED"/>
    <property type="match status" value="1"/>
</dbReference>
<organism evidence="4 5">
    <name type="scientific">Anaerobacillus arseniciselenatis</name>
    <dbReference type="NCBI Taxonomy" id="85682"/>
    <lineage>
        <taxon>Bacteria</taxon>
        <taxon>Bacillati</taxon>
        <taxon>Bacillota</taxon>
        <taxon>Bacilli</taxon>
        <taxon>Bacillales</taxon>
        <taxon>Bacillaceae</taxon>
        <taxon>Anaerobacillus</taxon>
    </lineage>
</organism>
<dbReference type="InterPro" id="IPR005659">
    <property type="entry name" value="Chemorcpt_Glu_NH3ase_CheD"/>
</dbReference>
<dbReference type="GO" id="GO:0006935">
    <property type="term" value="P:chemotaxis"/>
    <property type="evidence" value="ECO:0007669"/>
    <property type="project" value="UniProtKB-UniRule"/>
</dbReference>
<sequence>MKKTFNKKFNRIVYEIFAGDYFVTDEKNIMLSTLLGSCVSVCLKDKVSGIVGMNHFMLPASVKKEEFIISDDARYGMYAMEKMINDMMKLGARRSSLRAKVFGGGEVLGTKINSVSKSNIHFAMNYLKMEEIPVLSYDVGGKVGRKLYFVPETFDVFIKKIGQEARLAEAVRAEESYLHQMKRSRAEKATSANNLTLFE</sequence>
<keyword evidence="2 3" id="KW-0378">Hydrolase</keyword>
<dbReference type="HAMAP" id="MF_01440">
    <property type="entry name" value="CheD"/>
    <property type="match status" value="1"/>
</dbReference>
<name>A0A1S2LFF2_9BACI</name>
<dbReference type="EC" id="3.5.1.44" evidence="3"/>
<dbReference type="Pfam" id="PF03975">
    <property type="entry name" value="CheD"/>
    <property type="match status" value="1"/>
</dbReference>
<evidence type="ECO:0000256" key="2">
    <source>
        <dbReference type="ARBA" id="ARBA00022801"/>
    </source>
</evidence>
<reference evidence="4 5" key="1">
    <citation type="submission" date="2016-10" db="EMBL/GenBank/DDBJ databases">
        <title>Draft genome sequences of four alkaliphilic bacteria belonging to the Anaerobacillus genus.</title>
        <authorList>
            <person name="Bassil N.M."/>
            <person name="Lloyd J.R."/>
        </authorList>
    </citation>
    <scope>NUCLEOTIDE SEQUENCE [LARGE SCALE GENOMIC DNA]</scope>
    <source>
        <strain evidence="4 5">DSM 15340</strain>
    </source>
</reference>
<proteinExistence type="inferred from homology"/>
<comment type="caution">
    <text evidence="4">The sequence shown here is derived from an EMBL/GenBank/DDBJ whole genome shotgun (WGS) entry which is preliminary data.</text>
</comment>
<evidence type="ECO:0000256" key="1">
    <source>
        <dbReference type="ARBA" id="ARBA00022500"/>
    </source>
</evidence>
<protein>
    <recommendedName>
        <fullName evidence="3">Probable chemoreceptor glutamine deamidase CheD</fullName>
        <ecNumber evidence="3">3.5.1.44</ecNumber>
    </recommendedName>
</protein>
<dbReference type="InterPro" id="IPR038592">
    <property type="entry name" value="CheD-like_sf"/>
</dbReference>
<dbReference type="CDD" id="cd16352">
    <property type="entry name" value="CheD"/>
    <property type="match status" value="1"/>
</dbReference>
<gene>
    <name evidence="3" type="primary">cheD</name>
    <name evidence="4" type="ORF">BKP35_14115</name>
</gene>
<evidence type="ECO:0000256" key="3">
    <source>
        <dbReference type="HAMAP-Rule" id="MF_01440"/>
    </source>
</evidence>
<comment type="catalytic activity">
    <reaction evidence="3">
        <text>L-glutaminyl-[protein] + H2O = L-glutamyl-[protein] + NH4(+)</text>
        <dbReference type="Rhea" id="RHEA:16441"/>
        <dbReference type="Rhea" id="RHEA-COMP:10207"/>
        <dbReference type="Rhea" id="RHEA-COMP:10208"/>
        <dbReference type="ChEBI" id="CHEBI:15377"/>
        <dbReference type="ChEBI" id="CHEBI:28938"/>
        <dbReference type="ChEBI" id="CHEBI:29973"/>
        <dbReference type="ChEBI" id="CHEBI:30011"/>
        <dbReference type="EC" id="3.5.1.44"/>
    </reaction>
</comment>
<comment type="function">
    <text evidence="3">Probably deamidates glutamine residues to glutamate on methyl-accepting chemotaxis receptors (MCPs), playing an important role in chemotaxis.</text>
</comment>
<dbReference type="EMBL" id="MLQQ01000040">
    <property type="protein sequence ID" value="OIJ10235.1"/>
    <property type="molecule type" value="Genomic_DNA"/>
</dbReference>
<keyword evidence="5" id="KW-1185">Reference proteome</keyword>
<comment type="similarity">
    <text evidence="3">Belongs to the CheD family.</text>
</comment>
<dbReference type="Gene3D" id="3.30.1330.200">
    <property type="match status" value="1"/>
</dbReference>
<dbReference type="AlphaFoldDB" id="A0A1S2LFF2"/>
<accession>A0A1S2LFF2</accession>
<dbReference type="PANTHER" id="PTHR35147">
    <property type="entry name" value="CHEMORECEPTOR GLUTAMINE DEAMIDASE CHED-RELATED"/>
    <property type="match status" value="1"/>
</dbReference>
<dbReference type="RefSeq" id="WP_071313999.1">
    <property type="nucleotide sequence ID" value="NZ_MLQQ01000040.1"/>
</dbReference>
<dbReference type="OrthoDB" id="9807202at2"/>
<keyword evidence="1 3" id="KW-0145">Chemotaxis</keyword>
<dbReference type="Proteomes" id="UP000180098">
    <property type="component" value="Unassembled WGS sequence"/>
</dbReference>